<dbReference type="Proteomes" id="UP001060085">
    <property type="component" value="Linkage Group LG07"/>
</dbReference>
<protein>
    <submittedName>
        <fullName evidence="1">Uncharacterized protein</fullName>
    </submittedName>
</protein>
<dbReference type="EMBL" id="CM044707">
    <property type="protein sequence ID" value="KAI5654388.1"/>
    <property type="molecule type" value="Genomic_DNA"/>
</dbReference>
<sequence length="191" mass="22429">MNIDATHPVRVVLFWDSEIARDAYGPYFTRLVKKSWTFNRMVTHAELVRKILKHQDMDPNLWSIRMTMRVPSFYEEHHMFYFTLYCMNNDNKMCYLWTIRPNIAKEGIHTISISYDTNIVNTLEHITAIIQMVFDEPSTLYPAIDDDDDENDHSDEVYAVSSESDNDDNTDAEEEDIHTLVNPVIENTVTQ</sequence>
<name>A0ACC0A0J0_CATRO</name>
<gene>
    <name evidence="1" type="ORF">M9H77_31575</name>
</gene>
<evidence type="ECO:0000313" key="1">
    <source>
        <dbReference type="EMBL" id="KAI5654388.1"/>
    </source>
</evidence>
<organism evidence="1 2">
    <name type="scientific">Catharanthus roseus</name>
    <name type="common">Madagascar periwinkle</name>
    <name type="synonym">Vinca rosea</name>
    <dbReference type="NCBI Taxonomy" id="4058"/>
    <lineage>
        <taxon>Eukaryota</taxon>
        <taxon>Viridiplantae</taxon>
        <taxon>Streptophyta</taxon>
        <taxon>Embryophyta</taxon>
        <taxon>Tracheophyta</taxon>
        <taxon>Spermatophyta</taxon>
        <taxon>Magnoliopsida</taxon>
        <taxon>eudicotyledons</taxon>
        <taxon>Gunneridae</taxon>
        <taxon>Pentapetalae</taxon>
        <taxon>asterids</taxon>
        <taxon>lamiids</taxon>
        <taxon>Gentianales</taxon>
        <taxon>Apocynaceae</taxon>
        <taxon>Rauvolfioideae</taxon>
        <taxon>Vinceae</taxon>
        <taxon>Catharanthinae</taxon>
        <taxon>Catharanthus</taxon>
    </lineage>
</organism>
<reference evidence="2" key="1">
    <citation type="journal article" date="2023" name="Nat. Plants">
        <title>Single-cell RNA sequencing provides a high-resolution roadmap for understanding the multicellular compartmentation of specialized metabolism.</title>
        <authorList>
            <person name="Sun S."/>
            <person name="Shen X."/>
            <person name="Li Y."/>
            <person name="Li Y."/>
            <person name="Wang S."/>
            <person name="Li R."/>
            <person name="Zhang H."/>
            <person name="Shen G."/>
            <person name="Guo B."/>
            <person name="Wei J."/>
            <person name="Xu J."/>
            <person name="St-Pierre B."/>
            <person name="Chen S."/>
            <person name="Sun C."/>
        </authorList>
    </citation>
    <scope>NUCLEOTIDE SEQUENCE [LARGE SCALE GENOMIC DNA]</scope>
</reference>
<accession>A0ACC0A0J0</accession>
<comment type="caution">
    <text evidence="1">The sequence shown here is derived from an EMBL/GenBank/DDBJ whole genome shotgun (WGS) entry which is preliminary data.</text>
</comment>
<keyword evidence="2" id="KW-1185">Reference proteome</keyword>
<evidence type="ECO:0000313" key="2">
    <source>
        <dbReference type="Proteomes" id="UP001060085"/>
    </source>
</evidence>
<proteinExistence type="predicted"/>